<evidence type="ECO:0000256" key="2">
    <source>
        <dbReference type="ARBA" id="ARBA00022771"/>
    </source>
</evidence>
<keyword evidence="3" id="KW-0862">Zinc</keyword>
<reference evidence="7 8" key="1">
    <citation type="submission" date="2020-08" db="EMBL/GenBank/DDBJ databases">
        <authorList>
            <person name="Hejnol A."/>
        </authorList>
    </citation>
    <scope>NUCLEOTIDE SEQUENCE [LARGE SCALE GENOMIC DNA]</scope>
</reference>
<dbReference type="InterPro" id="IPR017907">
    <property type="entry name" value="Znf_RING_CS"/>
</dbReference>
<dbReference type="PROSITE" id="PS00518">
    <property type="entry name" value="ZF_RING_1"/>
    <property type="match status" value="1"/>
</dbReference>
<organism evidence="7 8">
    <name type="scientific">Dimorphilus gyrociliatus</name>
    <dbReference type="NCBI Taxonomy" id="2664684"/>
    <lineage>
        <taxon>Eukaryota</taxon>
        <taxon>Metazoa</taxon>
        <taxon>Spiralia</taxon>
        <taxon>Lophotrochozoa</taxon>
        <taxon>Annelida</taxon>
        <taxon>Polychaeta</taxon>
        <taxon>Polychaeta incertae sedis</taxon>
        <taxon>Dinophilidae</taxon>
        <taxon>Dimorphilus</taxon>
    </lineage>
</organism>
<dbReference type="SUPFAM" id="SSF57850">
    <property type="entry name" value="RING/U-box"/>
    <property type="match status" value="1"/>
</dbReference>
<feature type="region of interest" description="Disordered" evidence="5">
    <location>
        <begin position="326"/>
        <end position="355"/>
    </location>
</feature>
<dbReference type="InterPro" id="IPR013083">
    <property type="entry name" value="Znf_RING/FYVE/PHD"/>
</dbReference>
<gene>
    <name evidence="7" type="ORF">DGYR_LOCUS2840</name>
</gene>
<accession>A0A7I8VDC7</accession>
<dbReference type="InterPro" id="IPR001841">
    <property type="entry name" value="Znf_RING"/>
</dbReference>
<keyword evidence="2 4" id="KW-0863">Zinc-finger</keyword>
<dbReference type="EMBL" id="CAJFCJ010000004">
    <property type="protein sequence ID" value="CAD5113936.1"/>
    <property type="molecule type" value="Genomic_DNA"/>
</dbReference>
<dbReference type="AlphaFoldDB" id="A0A7I8VDC7"/>
<feature type="compositionally biased region" description="Basic and acidic residues" evidence="5">
    <location>
        <begin position="345"/>
        <end position="355"/>
    </location>
</feature>
<evidence type="ECO:0000313" key="8">
    <source>
        <dbReference type="Proteomes" id="UP000549394"/>
    </source>
</evidence>
<dbReference type="SMART" id="SM00184">
    <property type="entry name" value="RING"/>
    <property type="match status" value="1"/>
</dbReference>
<name>A0A7I8VDC7_9ANNE</name>
<evidence type="ECO:0000256" key="5">
    <source>
        <dbReference type="SAM" id="MobiDB-lite"/>
    </source>
</evidence>
<keyword evidence="8" id="KW-1185">Reference proteome</keyword>
<proteinExistence type="predicted"/>
<evidence type="ECO:0000256" key="1">
    <source>
        <dbReference type="ARBA" id="ARBA00022723"/>
    </source>
</evidence>
<dbReference type="PROSITE" id="PS50089">
    <property type="entry name" value="ZF_RING_2"/>
    <property type="match status" value="1"/>
</dbReference>
<evidence type="ECO:0000313" key="7">
    <source>
        <dbReference type="EMBL" id="CAD5113936.1"/>
    </source>
</evidence>
<dbReference type="OrthoDB" id="6105938at2759"/>
<keyword evidence="1" id="KW-0479">Metal-binding</keyword>
<feature type="domain" description="RING-type" evidence="6">
    <location>
        <begin position="50"/>
        <end position="95"/>
    </location>
</feature>
<comment type="caution">
    <text evidence="7">The sequence shown here is derived from an EMBL/GenBank/DDBJ whole genome shotgun (WGS) entry which is preliminary data.</text>
</comment>
<dbReference type="Proteomes" id="UP000549394">
    <property type="component" value="Unassembled WGS sequence"/>
</dbReference>
<sequence>MQGSPEFYSKIKTEENEKPIVVHPVTKNCLIPLDNKTIFREVFDNSAIVCKYCHQIYKEPTNLGCCHTFCRKCASSLEKKVNDERKKIIECPICSRETKVKFGAEKLSLNLTMLKLVDTVRKGKATSNYRLPSVRKTEKKTEHKCSFQTEESEEKSHPKPTLTCTKCTKSVCILCLSKFQLTCRKGGKHIFAEDQSFNREASIDIHRSEKDKSEEGERIFTESLKSPNFDDYVSLDDTEKQCGAKFKSNCNTNDSTDSKLSNSIIKEIETDEELTDKMITKPVTTFSTINIFDKSSSKEDNEKNYNLTDELVALNDAKELIHNCKREGEEPEAVNQTNEDNPETNQDKHSEKLESDIEVTEKFTSRPTTTTLSTYSEDLVESILNPTASSLSRPTTFSSLTDYERSPLSIAYERELTVTFDPENDELPFPAVIVDVKRYFDRLFVVRGVPNTNRGDVLMVDPYTGSSTIVYVGSPTSIGLHWDMEPILYATDQQEGAIMEINLNDDTCIVHGIEAEDNDQKSCPTRMTVIQDGYLIIIDHGLEALLAFDWIFAVKLNLKMKPLPCALAEGSEQRTFLLLFEEERKIIKMNVNGESLSCWQTSLASPYHICPYHAANYFIIIDKLYDQVGLMRAYDGKEWVPVINDGEPVDGPTAITANYVLGEMIIGQFGKLYLYRTRFQ</sequence>
<evidence type="ECO:0000256" key="3">
    <source>
        <dbReference type="ARBA" id="ARBA00022833"/>
    </source>
</evidence>
<dbReference type="CDD" id="cd16449">
    <property type="entry name" value="RING-HC"/>
    <property type="match status" value="1"/>
</dbReference>
<evidence type="ECO:0000259" key="6">
    <source>
        <dbReference type="PROSITE" id="PS50089"/>
    </source>
</evidence>
<protein>
    <submittedName>
        <fullName evidence="7">DgyrCDS3098</fullName>
    </submittedName>
</protein>
<evidence type="ECO:0000256" key="4">
    <source>
        <dbReference type="PROSITE-ProRule" id="PRU00175"/>
    </source>
</evidence>
<dbReference type="GO" id="GO:0008270">
    <property type="term" value="F:zinc ion binding"/>
    <property type="evidence" value="ECO:0007669"/>
    <property type="project" value="UniProtKB-KW"/>
</dbReference>
<dbReference type="SUPFAM" id="SSF63825">
    <property type="entry name" value="YWTD domain"/>
    <property type="match status" value="1"/>
</dbReference>
<dbReference type="Gene3D" id="3.30.40.10">
    <property type="entry name" value="Zinc/RING finger domain, C3HC4 (zinc finger)"/>
    <property type="match status" value="1"/>
</dbReference>